<sequence>MNYELPETGIQGIQSALERGDITAVSLVKKLITRIENLDKKGPALNAAAFINREAEAEAETQDKLRKEGKAGPLCGIPVLLKDNVETGEGMPVTAGSIALKDNTAEKDAAAVEKLRRAGAVILGKASMSEWAFFMTEGAPSGFSALHGQVKHPYGPEKFKAGSVGGSSSGSAAAVAAGYVPAAIGTETSGSILSPASACSVVGIKPTTGLISRRGIIPLSGSQDTAGPIAGNTADAALLLEILAGTDAEDEATVRADEHKKNYRSFLQKDGLEGAKIGIDTALLSENGKGERECVEEAVELIKNLGAEVKEIETNERPFQSRVLPHEFKHSLNEYLSRTPDAVPVSSLKELLLFNEQDAQKRMPFGQTLLELSDSMSNDPLASGYLEDRQTDLRFSKEEGVDHIMEEYGLDALLSENNRRAALPAKAGYPSITVPAGYTSEGRPVGITFTARAWEEPKLLSFAYAYEQASKKRRRPVL</sequence>
<comment type="caution">
    <text evidence="2">The sequence shown here is derived from an EMBL/GenBank/DDBJ whole genome shotgun (WGS) entry which is preliminary data.</text>
</comment>
<reference evidence="2 3" key="1">
    <citation type="submission" date="2018-03" db="EMBL/GenBank/DDBJ databases">
        <title>Alkalicoccus saliphilus sp. nov., isolated from a mineral pool.</title>
        <authorList>
            <person name="Zhao B."/>
        </authorList>
    </citation>
    <scope>NUCLEOTIDE SEQUENCE [LARGE SCALE GENOMIC DNA]</scope>
    <source>
        <strain evidence="2 3">6AG</strain>
    </source>
</reference>
<evidence type="ECO:0000259" key="1">
    <source>
        <dbReference type="Pfam" id="PF01425"/>
    </source>
</evidence>
<dbReference type="PANTHER" id="PTHR42678:SF34">
    <property type="entry name" value="OS04G0183300 PROTEIN"/>
    <property type="match status" value="1"/>
</dbReference>
<dbReference type="Proteomes" id="UP000240509">
    <property type="component" value="Unassembled WGS sequence"/>
</dbReference>
<dbReference type="PANTHER" id="PTHR42678">
    <property type="entry name" value="AMIDASE"/>
    <property type="match status" value="1"/>
</dbReference>
<dbReference type="Pfam" id="PF01425">
    <property type="entry name" value="Amidase"/>
    <property type="match status" value="1"/>
</dbReference>
<name>A0A2T4U1V9_9BACI</name>
<dbReference type="SUPFAM" id="SSF75304">
    <property type="entry name" value="Amidase signature (AS) enzymes"/>
    <property type="match status" value="1"/>
</dbReference>
<dbReference type="InterPro" id="IPR036928">
    <property type="entry name" value="AS_sf"/>
</dbReference>
<dbReference type="EMBL" id="PZJJ01000056">
    <property type="protein sequence ID" value="PTL37383.1"/>
    <property type="molecule type" value="Genomic_DNA"/>
</dbReference>
<keyword evidence="3" id="KW-1185">Reference proteome</keyword>
<evidence type="ECO:0000313" key="2">
    <source>
        <dbReference type="EMBL" id="PTL37383.1"/>
    </source>
</evidence>
<proteinExistence type="predicted"/>
<keyword evidence="2" id="KW-0378">Hydrolase</keyword>
<protein>
    <submittedName>
        <fullName evidence="2">Amidase</fullName>
        <ecNumber evidence="2">3.5.1.4</ecNumber>
    </submittedName>
</protein>
<dbReference type="NCBIfam" id="NF005300">
    <property type="entry name" value="PRK06828.1"/>
    <property type="match status" value="1"/>
</dbReference>
<dbReference type="GO" id="GO:0004040">
    <property type="term" value="F:amidase activity"/>
    <property type="evidence" value="ECO:0007669"/>
    <property type="project" value="UniProtKB-EC"/>
</dbReference>
<evidence type="ECO:0000313" key="3">
    <source>
        <dbReference type="Proteomes" id="UP000240509"/>
    </source>
</evidence>
<gene>
    <name evidence="2" type="ORF">C6Y45_16730</name>
</gene>
<organism evidence="2 3">
    <name type="scientific">Alkalicoccus saliphilus</name>
    <dbReference type="NCBI Taxonomy" id="200989"/>
    <lineage>
        <taxon>Bacteria</taxon>
        <taxon>Bacillati</taxon>
        <taxon>Bacillota</taxon>
        <taxon>Bacilli</taxon>
        <taxon>Bacillales</taxon>
        <taxon>Bacillaceae</taxon>
        <taxon>Alkalicoccus</taxon>
    </lineage>
</organism>
<accession>A0A2T4U1V9</accession>
<dbReference type="Gene3D" id="3.90.1300.10">
    <property type="entry name" value="Amidase signature (AS) domain"/>
    <property type="match status" value="1"/>
</dbReference>
<dbReference type="InterPro" id="IPR023631">
    <property type="entry name" value="Amidase_dom"/>
</dbReference>
<feature type="domain" description="Amidase" evidence="1">
    <location>
        <begin position="27"/>
        <end position="415"/>
    </location>
</feature>
<dbReference type="EC" id="3.5.1.4" evidence="2"/>
<dbReference type="RefSeq" id="WP_107586368.1">
    <property type="nucleotide sequence ID" value="NZ_PZJJ01000056.1"/>
</dbReference>
<dbReference type="AlphaFoldDB" id="A0A2T4U1V9"/>
<dbReference type="OrthoDB" id="9811471at2"/>